<dbReference type="VEuPathDB" id="FungiDB:CJJ07_003566"/>
<evidence type="ECO:0000313" key="3">
    <source>
        <dbReference type="Proteomes" id="UP000037122"/>
    </source>
</evidence>
<dbReference type="VEuPathDB" id="FungiDB:CJI97_001483"/>
<dbReference type="Proteomes" id="UP000037122">
    <property type="component" value="Unassembled WGS sequence"/>
</dbReference>
<evidence type="ECO:0000313" key="2">
    <source>
        <dbReference type="EMBL" id="KNE02382.1"/>
    </source>
</evidence>
<feature type="domain" description="MoaB/Mog" evidence="1">
    <location>
        <begin position="16"/>
        <end position="191"/>
    </location>
</feature>
<dbReference type="AlphaFoldDB" id="A0A0L0P7N6"/>
<dbReference type="Gene3D" id="3.40.980.10">
    <property type="entry name" value="MoaB/Mog-like domain"/>
    <property type="match status" value="1"/>
</dbReference>
<sequence length="292" mass="32581">MFRNLNRMASSIKSAGCLIIGDEVLNGKILDTNSFEFAKYCFKELSIPVKKTVVCGDDADDIIRSLKVLTDENCDFIVTSGGIGSTHDDITYEALASAFHVPCKLDEETVNRMQKLRGPFLSSLGESELKAFYRMATIPQPSETTKVLKLFIDESLWVPIVGINERIFVLPGVPQLFKRLLIGLGESVKPRCASQSYTRYFVKTKKFESNIAPFLGDIQKRCDDTHGKRIKIGSYPHFGWGVVTVSIIGDRSVPKQDLRKVVDEIVNTVNGEEITAEEEDHLTVDDPSPNDK</sequence>
<dbReference type="PANTHER" id="PTHR47675:SF1">
    <property type="entry name" value="MOLYBDOPTERIN BINDING DOMAIN PROTEIN (AFU_ORTHOLOGUE AFUA_5G11210)"/>
    <property type="match status" value="1"/>
</dbReference>
<reference evidence="3" key="1">
    <citation type="journal article" date="2015" name="BMC Genomics">
        <title>Draft genome of a commonly misdiagnosed multidrug resistant pathogen Candida auris.</title>
        <authorList>
            <person name="Chatterjee S."/>
            <person name="Alampalli S.V."/>
            <person name="Nageshan R.K."/>
            <person name="Chettiar S.T."/>
            <person name="Joshi S."/>
            <person name="Tatu U.S."/>
        </authorList>
    </citation>
    <scope>NUCLEOTIDE SEQUENCE [LARGE SCALE GENOMIC DNA]</scope>
    <source>
        <strain evidence="3">6684</strain>
    </source>
</reference>
<dbReference type="EMBL" id="LGST01000004">
    <property type="protein sequence ID" value="KNE02382.1"/>
    <property type="molecule type" value="Genomic_DNA"/>
</dbReference>
<proteinExistence type="predicted"/>
<evidence type="ECO:0000259" key="1">
    <source>
        <dbReference type="SMART" id="SM00852"/>
    </source>
</evidence>
<dbReference type="Pfam" id="PF00994">
    <property type="entry name" value="MoCF_biosynth"/>
    <property type="match status" value="1"/>
</dbReference>
<dbReference type="CDD" id="cd00885">
    <property type="entry name" value="cinA"/>
    <property type="match status" value="1"/>
</dbReference>
<comment type="caution">
    <text evidence="2">The sequence shown here is derived from an EMBL/GenBank/DDBJ whole genome shotgun (WGS) entry which is preliminary data.</text>
</comment>
<dbReference type="VEuPathDB" id="FungiDB:CJI96_0002971"/>
<gene>
    <name evidence="2" type="ORF">QG37_00640</name>
</gene>
<dbReference type="GO" id="GO:0042726">
    <property type="term" value="P:flavin-containing compound metabolic process"/>
    <property type="evidence" value="ECO:0007669"/>
    <property type="project" value="TreeGrafter"/>
</dbReference>
<dbReference type="InterPro" id="IPR036425">
    <property type="entry name" value="MoaB/Mog-like_dom_sf"/>
</dbReference>
<dbReference type="VEuPathDB" id="FungiDB:B9J08_001123"/>
<dbReference type="GO" id="GO:0047884">
    <property type="term" value="F:FAD diphosphatase activity"/>
    <property type="evidence" value="ECO:0007669"/>
    <property type="project" value="TreeGrafter"/>
</dbReference>
<dbReference type="SUPFAM" id="SSF53218">
    <property type="entry name" value="Molybdenum cofactor biosynthesis proteins"/>
    <property type="match status" value="1"/>
</dbReference>
<dbReference type="PANTHER" id="PTHR47675">
    <property type="entry name" value="MOLYBDOPTERIN BINDING DOMAIN PROTEIN (AFU_ORTHOLOGUE AFUA_5G11210)"/>
    <property type="match status" value="1"/>
</dbReference>
<dbReference type="SMART" id="SM00852">
    <property type="entry name" value="MoCF_biosynth"/>
    <property type="match status" value="1"/>
</dbReference>
<dbReference type="VEuPathDB" id="FungiDB:CJJ09_003380"/>
<name>A0A0L0P7N6_CANAR</name>
<organism evidence="2 3">
    <name type="scientific">Candidozyma auris</name>
    <name type="common">Yeast</name>
    <name type="synonym">Candida auris</name>
    <dbReference type="NCBI Taxonomy" id="498019"/>
    <lineage>
        <taxon>Eukaryota</taxon>
        <taxon>Fungi</taxon>
        <taxon>Dikarya</taxon>
        <taxon>Ascomycota</taxon>
        <taxon>Saccharomycotina</taxon>
        <taxon>Pichiomycetes</taxon>
        <taxon>Metschnikowiaceae</taxon>
        <taxon>Candidozyma</taxon>
    </lineage>
</organism>
<dbReference type="VEuPathDB" id="FungiDB:QG37_00640"/>
<protein>
    <recommendedName>
        <fullName evidence="1">MoaB/Mog domain-containing protein</fullName>
    </recommendedName>
</protein>
<accession>A0A0L0P7N6</accession>
<dbReference type="InterPro" id="IPR001453">
    <property type="entry name" value="MoaB/Mog_dom"/>
</dbReference>